<dbReference type="Proteomes" id="UP000887579">
    <property type="component" value="Unplaced"/>
</dbReference>
<evidence type="ECO:0000313" key="2">
    <source>
        <dbReference type="WBParaSite" id="ES5_v2.g28298.t1"/>
    </source>
</evidence>
<reference evidence="2" key="1">
    <citation type="submission" date="2022-11" db="UniProtKB">
        <authorList>
            <consortium name="WormBaseParasite"/>
        </authorList>
    </citation>
    <scope>IDENTIFICATION</scope>
</reference>
<organism evidence="1 2">
    <name type="scientific">Panagrolaimus sp. ES5</name>
    <dbReference type="NCBI Taxonomy" id="591445"/>
    <lineage>
        <taxon>Eukaryota</taxon>
        <taxon>Metazoa</taxon>
        <taxon>Ecdysozoa</taxon>
        <taxon>Nematoda</taxon>
        <taxon>Chromadorea</taxon>
        <taxon>Rhabditida</taxon>
        <taxon>Tylenchina</taxon>
        <taxon>Panagrolaimomorpha</taxon>
        <taxon>Panagrolaimoidea</taxon>
        <taxon>Panagrolaimidae</taxon>
        <taxon>Panagrolaimus</taxon>
    </lineage>
</organism>
<protein>
    <submittedName>
        <fullName evidence="2">Uncharacterized protein</fullName>
    </submittedName>
</protein>
<proteinExistence type="predicted"/>
<evidence type="ECO:0000313" key="1">
    <source>
        <dbReference type="Proteomes" id="UP000887579"/>
    </source>
</evidence>
<accession>A0AC34GEX0</accession>
<sequence>MIDQSSKDFNLSDSTFDGSEAEVKEQQKKKNISSSSSTGSTLSLHIAAYENLVDAVDSNNSNNEGFTGSESVIL</sequence>
<dbReference type="WBParaSite" id="ES5_v2.g28298.t1">
    <property type="protein sequence ID" value="ES5_v2.g28298.t1"/>
    <property type="gene ID" value="ES5_v2.g28298"/>
</dbReference>
<name>A0AC34GEX0_9BILA</name>